<proteinExistence type="predicted"/>
<dbReference type="OrthoDB" id="5296638at2"/>
<sequence length="151" mass="16527">MEALIKARRVRPETPQRGLQGFTLIELMIVVAVIAILASIALPAYQDAIRKGRRGQAKADLVDLAQVMERYRTVQGRYATAIPSGMEKSPRTGTAWYDISFTSTPTDTAFQLQAVPKDAQRKDVRCMTLTLNQAGKKDIAGGATGTAQDCW</sequence>
<accession>A0A4R5UFI9</accession>
<protein>
    <submittedName>
        <fullName evidence="3">Type IV pilin protein</fullName>
    </submittedName>
</protein>
<evidence type="ECO:0000256" key="1">
    <source>
        <dbReference type="ARBA" id="ARBA00022481"/>
    </source>
</evidence>
<evidence type="ECO:0000313" key="4">
    <source>
        <dbReference type="Proteomes" id="UP000295543"/>
    </source>
</evidence>
<dbReference type="PROSITE" id="PS00409">
    <property type="entry name" value="PROKAR_NTER_METHYL"/>
    <property type="match status" value="1"/>
</dbReference>
<dbReference type="InterPro" id="IPR031982">
    <property type="entry name" value="PilE-like"/>
</dbReference>
<reference evidence="3 4" key="1">
    <citation type="submission" date="2019-03" db="EMBL/GenBank/DDBJ databases">
        <title>Luteimonas zhaokaii sp.nov., isolated from the rectal contents of Plateau pika in Yushu, Qinghai Province, China.</title>
        <authorList>
            <person name="Zhang G."/>
        </authorList>
    </citation>
    <scope>NUCLEOTIDE SEQUENCE [LARGE SCALE GENOMIC DNA]</scope>
    <source>
        <strain evidence="3 4">THG-MD21</strain>
    </source>
</reference>
<dbReference type="SUPFAM" id="SSF54523">
    <property type="entry name" value="Pili subunits"/>
    <property type="match status" value="1"/>
</dbReference>
<dbReference type="AlphaFoldDB" id="A0A4R5UFI9"/>
<evidence type="ECO:0000313" key="3">
    <source>
        <dbReference type="EMBL" id="TDK34117.1"/>
    </source>
</evidence>
<evidence type="ECO:0000256" key="2">
    <source>
        <dbReference type="SAM" id="Phobius"/>
    </source>
</evidence>
<dbReference type="EMBL" id="SMTG01000002">
    <property type="protein sequence ID" value="TDK34117.1"/>
    <property type="molecule type" value="Genomic_DNA"/>
</dbReference>
<name>A0A4R5UFI9_9GAMM</name>
<comment type="caution">
    <text evidence="3">The sequence shown here is derived from an EMBL/GenBank/DDBJ whole genome shotgun (WGS) entry which is preliminary data.</text>
</comment>
<keyword evidence="2" id="KW-0472">Membrane</keyword>
<dbReference type="PANTHER" id="PTHR30093">
    <property type="entry name" value="GENERAL SECRETION PATHWAY PROTEIN G"/>
    <property type="match status" value="1"/>
</dbReference>
<dbReference type="NCBIfam" id="TIGR02532">
    <property type="entry name" value="IV_pilin_GFxxxE"/>
    <property type="match status" value="1"/>
</dbReference>
<dbReference type="GO" id="GO:0043683">
    <property type="term" value="P:type IV pilus assembly"/>
    <property type="evidence" value="ECO:0007669"/>
    <property type="project" value="InterPro"/>
</dbReference>
<keyword evidence="2" id="KW-1133">Transmembrane helix</keyword>
<dbReference type="Gene3D" id="3.30.700.10">
    <property type="entry name" value="Glycoprotein, Type 4 Pilin"/>
    <property type="match status" value="1"/>
</dbReference>
<dbReference type="GO" id="GO:0015627">
    <property type="term" value="C:type II protein secretion system complex"/>
    <property type="evidence" value="ECO:0007669"/>
    <property type="project" value="InterPro"/>
</dbReference>
<organism evidence="3 4">
    <name type="scientific">Luteimonas terrae</name>
    <dbReference type="NCBI Taxonomy" id="1530191"/>
    <lineage>
        <taxon>Bacteria</taxon>
        <taxon>Pseudomonadati</taxon>
        <taxon>Pseudomonadota</taxon>
        <taxon>Gammaproteobacteria</taxon>
        <taxon>Lysobacterales</taxon>
        <taxon>Lysobacteraceae</taxon>
        <taxon>Luteimonas</taxon>
    </lineage>
</organism>
<dbReference type="InterPro" id="IPR012902">
    <property type="entry name" value="N_methyl_site"/>
</dbReference>
<gene>
    <name evidence="3" type="ORF">E2F49_06840</name>
</gene>
<dbReference type="PRINTS" id="PR00813">
    <property type="entry name" value="BCTERIALGSPG"/>
</dbReference>
<keyword evidence="1" id="KW-0488">Methylation</keyword>
<keyword evidence="4" id="KW-1185">Reference proteome</keyword>
<dbReference type="GO" id="GO:0015628">
    <property type="term" value="P:protein secretion by the type II secretion system"/>
    <property type="evidence" value="ECO:0007669"/>
    <property type="project" value="InterPro"/>
</dbReference>
<dbReference type="Proteomes" id="UP000295543">
    <property type="component" value="Unassembled WGS sequence"/>
</dbReference>
<dbReference type="PANTHER" id="PTHR30093:SF47">
    <property type="entry name" value="TYPE IV PILUS NON-CORE MINOR PILIN PILE"/>
    <property type="match status" value="1"/>
</dbReference>
<feature type="transmembrane region" description="Helical" evidence="2">
    <location>
        <begin position="21"/>
        <end position="45"/>
    </location>
</feature>
<dbReference type="Pfam" id="PF16732">
    <property type="entry name" value="ComP_DUS"/>
    <property type="match status" value="1"/>
</dbReference>
<dbReference type="InterPro" id="IPR045584">
    <property type="entry name" value="Pilin-like"/>
</dbReference>
<dbReference type="InterPro" id="IPR000983">
    <property type="entry name" value="Bac_GSPG_pilin"/>
</dbReference>
<keyword evidence="2" id="KW-0812">Transmembrane</keyword>
<dbReference type="Pfam" id="PF07963">
    <property type="entry name" value="N_methyl"/>
    <property type="match status" value="1"/>
</dbReference>